<dbReference type="EMBL" id="KV425561">
    <property type="protein sequence ID" value="KZT27525.1"/>
    <property type="molecule type" value="Genomic_DNA"/>
</dbReference>
<dbReference type="OrthoDB" id="3054858at2759"/>
<dbReference type="AlphaFoldDB" id="A0A165U229"/>
<dbReference type="InParanoid" id="A0A165U229"/>
<accession>A0A165U229</accession>
<evidence type="ECO:0008006" key="3">
    <source>
        <dbReference type="Google" id="ProtNLM"/>
    </source>
</evidence>
<dbReference type="Gene3D" id="3.80.10.10">
    <property type="entry name" value="Ribonuclease Inhibitor"/>
    <property type="match status" value="1"/>
</dbReference>
<organism evidence="1 2">
    <name type="scientific">Neolentinus lepideus HHB14362 ss-1</name>
    <dbReference type="NCBI Taxonomy" id="1314782"/>
    <lineage>
        <taxon>Eukaryota</taxon>
        <taxon>Fungi</taxon>
        <taxon>Dikarya</taxon>
        <taxon>Basidiomycota</taxon>
        <taxon>Agaricomycotina</taxon>
        <taxon>Agaricomycetes</taxon>
        <taxon>Gloeophyllales</taxon>
        <taxon>Gloeophyllaceae</taxon>
        <taxon>Neolentinus</taxon>
    </lineage>
</organism>
<name>A0A165U229_9AGAM</name>
<dbReference type="STRING" id="1314782.A0A165U229"/>
<gene>
    <name evidence="1" type="ORF">NEOLEDRAFT_1176554</name>
</gene>
<reference evidence="1 2" key="1">
    <citation type="journal article" date="2016" name="Mol. Biol. Evol.">
        <title>Comparative Genomics of Early-Diverging Mushroom-Forming Fungi Provides Insights into the Origins of Lignocellulose Decay Capabilities.</title>
        <authorList>
            <person name="Nagy L.G."/>
            <person name="Riley R."/>
            <person name="Tritt A."/>
            <person name="Adam C."/>
            <person name="Daum C."/>
            <person name="Floudas D."/>
            <person name="Sun H."/>
            <person name="Yadav J.S."/>
            <person name="Pangilinan J."/>
            <person name="Larsson K.H."/>
            <person name="Matsuura K."/>
            <person name="Barry K."/>
            <person name="Labutti K."/>
            <person name="Kuo R."/>
            <person name="Ohm R.A."/>
            <person name="Bhattacharya S.S."/>
            <person name="Shirouzu T."/>
            <person name="Yoshinaga Y."/>
            <person name="Martin F.M."/>
            <person name="Grigoriev I.V."/>
            <person name="Hibbett D.S."/>
        </authorList>
    </citation>
    <scope>NUCLEOTIDE SEQUENCE [LARGE SCALE GENOMIC DNA]</scope>
    <source>
        <strain evidence="1 2">HHB14362 ss-1</strain>
    </source>
</reference>
<dbReference type="Proteomes" id="UP000076761">
    <property type="component" value="Unassembled WGS sequence"/>
</dbReference>
<sequence>MDVSLFKDFWDMLVSCAPGIENLEITIFEDDRDIPGPQPFPMTHFQALRLVTFECHYPLQRSDIVNLAHVPHLRNMQIRINEDNESAADPDSTWPVLPFPALREAAILGNTLQKCTELLLSISDSRFEVLEMTSEEDGLPGEVQFALSTIQRECCPQTLIRLCVDEGRDNFDSSDEDDERPPSPLRFQAFEVLFIFPNIQYMALRLRDGVRMDNRALAQVAEAWPRLETLCLSSRVGYRGGSPGVDLLGFITLGQKCPKLSNLSIPVNAVTRTLAGQILTNYPLSSLPQQNTLSWIDFGSFPIGAPAIVAKFLFALFPSLSEVLGETEDHEDIWKWPNVGRLLHSFSNASQALGPFWPAMRHGRDIPPGVEHLLGEHIIGLRGVDWQ</sequence>
<protein>
    <recommendedName>
        <fullName evidence="3">F-box domain-containing protein</fullName>
    </recommendedName>
</protein>
<keyword evidence="2" id="KW-1185">Reference proteome</keyword>
<dbReference type="InterPro" id="IPR032675">
    <property type="entry name" value="LRR_dom_sf"/>
</dbReference>
<evidence type="ECO:0000313" key="1">
    <source>
        <dbReference type="EMBL" id="KZT27525.1"/>
    </source>
</evidence>
<evidence type="ECO:0000313" key="2">
    <source>
        <dbReference type="Proteomes" id="UP000076761"/>
    </source>
</evidence>
<proteinExistence type="predicted"/>